<keyword evidence="4" id="KW-1185">Reference proteome</keyword>
<feature type="transmembrane region" description="Helical" evidence="2">
    <location>
        <begin position="82"/>
        <end position="104"/>
    </location>
</feature>
<dbReference type="Proteomes" id="UP000198620">
    <property type="component" value="Unassembled WGS sequence"/>
</dbReference>
<name>A0A1H7G8B8_9PROT</name>
<organism evidence="3 4">
    <name type="scientific">Nitrosovibrio tenuis</name>
    <dbReference type="NCBI Taxonomy" id="1233"/>
    <lineage>
        <taxon>Bacteria</taxon>
        <taxon>Pseudomonadati</taxon>
        <taxon>Pseudomonadota</taxon>
        <taxon>Betaproteobacteria</taxon>
        <taxon>Nitrosomonadales</taxon>
        <taxon>Nitrosomonadaceae</taxon>
        <taxon>Nitrosovibrio</taxon>
    </lineage>
</organism>
<evidence type="ECO:0000313" key="4">
    <source>
        <dbReference type="Proteomes" id="UP000198620"/>
    </source>
</evidence>
<accession>A0A1H7G8B8</accession>
<keyword evidence="2" id="KW-0472">Membrane</keyword>
<evidence type="ECO:0000313" key="3">
    <source>
        <dbReference type="EMBL" id="SEK34368.1"/>
    </source>
</evidence>
<keyword evidence="2" id="KW-1133">Transmembrane helix</keyword>
<proteinExistence type="predicted"/>
<evidence type="ECO:0000256" key="1">
    <source>
        <dbReference type="SAM" id="MobiDB-lite"/>
    </source>
</evidence>
<dbReference type="EMBL" id="FOBH01000001">
    <property type="protein sequence ID" value="SEK34368.1"/>
    <property type="molecule type" value="Genomic_DNA"/>
</dbReference>
<reference evidence="3 4" key="1">
    <citation type="submission" date="2016-10" db="EMBL/GenBank/DDBJ databases">
        <authorList>
            <person name="de Groot N.N."/>
        </authorList>
    </citation>
    <scope>NUCLEOTIDE SEQUENCE [LARGE SCALE GENOMIC DNA]</scope>
    <source>
        <strain evidence="3 4">Nv1</strain>
    </source>
</reference>
<keyword evidence="2" id="KW-0812">Transmembrane</keyword>
<sequence length="204" mass="22838">MLLLTSQRIEYIRASALHQNPERQLDGVALDKYLLARHQLRIQTGRNSRPHSIMSVQGILSSSIPWTGWRVTSNTCSGLSSWIFLIPAFYLNFAVRVLLLHIWLNLLRVSLYWPKAGDETEKPALQSSDWTAVALAIGAAPAYFFFRNSRSSVRHASAFSSRRPAPNTAPLPRGSLARSSSLTDDAAFEFAKCSKDVDDQFSAW</sequence>
<feature type="region of interest" description="Disordered" evidence="1">
    <location>
        <begin position="157"/>
        <end position="178"/>
    </location>
</feature>
<gene>
    <name evidence="3" type="ORF">SAMN05216387_101206</name>
</gene>
<protein>
    <submittedName>
        <fullName evidence="3">Uncharacterized protein</fullName>
    </submittedName>
</protein>
<evidence type="ECO:0000256" key="2">
    <source>
        <dbReference type="SAM" id="Phobius"/>
    </source>
</evidence>
<feature type="transmembrane region" description="Helical" evidence="2">
    <location>
        <begin position="124"/>
        <end position="146"/>
    </location>
</feature>
<dbReference type="AlphaFoldDB" id="A0A1H7G8B8"/>